<dbReference type="GO" id="GO:0030246">
    <property type="term" value="F:carbohydrate binding"/>
    <property type="evidence" value="ECO:0007669"/>
    <property type="project" value="UniProtKB-ARBA"/>
</dbReference>
<evidence type="ECO:0000256" key="3">
    <source>
        <dbReference type="ARBA" id="ARBA00022729"/>
    </source>
</evidence>
<protein>
    <submittedName>
        <fullName evidence="5">D-ribose ABC transporter substrate-binding protein</fullName>
    </submittedName>
</protein>
<dbReference type="SUPFAM" id="SSF53822">
    <property type="entry name" value="Periplasmic binding protein-like I"/>
    <property type="match status" value="1"/>
</dbReference>
<evidence type="ECO:0000313" key="5">
    <source>
        <dbReference type="EMBL" id="PVZ93894.1"/>
    </source>
</evidence>
<dbReference type="AlphaFoldDB" id="A0A2V1HUX8"/>
<comment type="similarity">
    <text evidence="2">Belongs to the bacterial solute-binding protein 2 family.</text>
</comment>
<accession>A0A2V1HUX8</accession>
<dbReference type="CDD" id="cd01536">
    <property type="entry name" value="PBP1_ABC_sugar_binding-like"/>
    <property type="match status" value="1"/>
</dbReference>
<organism evidence="5 6">
    <name type="scientific">Amnibacterium flavum</name>
    <dbReference type="NCBI Taxonomy" id="2173173"/>
    <lineage>
        <taxon>Bacteria</taxon>
        <taxon>Bacillati</taxon>
        <taxon>Actinomycetota</taxon>
        <taxon>Actinomycetes</taxon>
        <taxon>Micrococcales</taxon>
        <taxon>Microbacteriaceae</taxon>
        <taxon>Amnibacterium</taxon>
    </lineage>
</organism>
<sequence>MLTQGATYIVITPADGTAIAPAVEAAEAAGVPVIAIADTIGVPVTATFSMSHEEGGKLAAEQIVEFLTEKYGSPKGNVVDIQGLAGTLAATGREKGFVDVLAEYPDIKIVASQDGGWDTDKSNQVMTGILQANPEIDAVYGANDAEAYGAITAIKAAGRFAPVGDPDHIYVIGVDGAKPAIDGIRDGSQDATISQNFVKMGQLMVQRIVDKENGKTDSIESIEWPLQVIRTDNIDSDEVAEYGIWADEVK</sequence>
<dbReference type="PANTHER" id="PTHR46847:SF1">
    <property type="entry name" value="D-ALLOSE-BINDING PERIPLASMIC PROTEIN-RELATED"/>
    <property type="match status" value="1"/>
</dbReference>
<dbReference type="OrthoDB" id="9813037at2"/>
<comment type="subcellular location">
    <subcellularLocation>
        <location evidence="1">Cell envelope</location>
    </subcellularLocation>
</comment>
<evidence type="ECO:0000313" key="6">
    <source>
        <dbReference type="Proteomes" id="UP000244893"/>
    </source>
</evidence>
<evidence type="ECO:0000256" key="1">
    <source>
        <dbReference type="ARBA" id="ARBA00004196"/>
    </source>
</evidence>
<dbReference type="EMBL" id="QEOP01000002">
    <property type="protein sequence ID" value="PVZ93894.1"/>
    <property type="molecule type" value="Genomic_DNA"/>
</dbReference>
<evidence type="ECO:0000256" key="2">
    <source>
        <dbReference type="ARBA" id="ARBA00007639"/>
    </source>
</evidence>
<comment type="caution">
    <text evidence="5">The sequence shown here is derived from an EMBL/GenBank/DDBJ whole genome shotgun (WGS) entry which is preliminary data.</text>
</comment>
<dbReference type="Pfam" id="PF13407">
    <property type="entry name" value="Peripla_BP_4"/>
    <property type="match status" value="1"/>
</dbReference>
<feature type="domain" description="Periplasmic binding protein" evidence="4">
    <location>
        <begin position="1"/>
        <end position="215"/>
    </location>
</feature>
<evidence type="ECO:0000259" key="4">
    <source>
        <dbReference type="Pfam" id="PF13407"/>
    </source>
</evidence>
<dbReference type="Gene3D" id="3.40.50.2300">
    <property type="match status" value="2"/>
</dbReference>
<name>A0A2V1HUX8_9MICO</name>
<dbReference type="RefSeq" id="WP_116756408.1">
    <property type="nucleotide sequence ID" value="NZ_QEOP01000002.1"/>
</dbReference>
<keyword evidence="6" id="KW-1185">Reference proteome</keyword>
<proteinExistence type="inferred from homology"/>
<dbReference type="Proteomes" id="UP000244893">
    <property type="component" value="Unassembled WGS sequence"/>
</dbReference>
<dbReference type="PANTHER" id="PTHR46847">
    <property type="entry name" value="D-ALLOSE-BINDING PERIPLASMIC PROTEIN-RELATED"/>
    <property type="match status" value="1"/>
</dbReference>
<keyword evidence="3" id="KW-0732">Signal</keyword>
<dbReference type="InterPro" id="IPR028082">
    <property type="entry name" value="Peripla_BP_I"/>
</dbReference>
<dbReference type="InterPro" id="IPR025997">
    <property type="entry name" value="SBP_2_dom"/>
</dbReference>
<gene>
    <name evidence="5" type="ORF">DDQ50_08970</name>
</gene>
<reference evidence="5 6" key="1">
    <citation type="submission" date="2018-05" db="EMBL/GenBank/DDBJ databases">
        <title>Amnibacterium sp. M8JJ-5, whole genome shotgun sequence.</title>
        <authorList>
            <person name="Tuo L."/>
        </authorList>
    </citation>
    <scope>NUCLEOTIDE SEQUENCE [LARGE SCALE GENOMIC DNA]</scope>
    <source>
        <strain evidence="5 6">M8JJ-5</strain>
    </source>
</reference>
<dbReference type="GO" id="GO:0030313">
    <property type="term" value="C:cell envelope"/>
    <property type="evidence" value="ECO:0007669"/>
    <property type="project" value="UniProtKB-SubCell"/>
</dbReference>